<sequence length="44" mass="4847">MARDRVASEVTSGYVPTGGFDPFLFWINTPVSDCDEGGPHEFIE</sequence>
<name>A0ABV1NUK0_9ACTN</name>
<organism evidence="1 2">
    <name type="scientific">Nocardioides kribbensis</name>
    <dbReference type="NCBI Taxonomy" id="305517"/>
    <lineage>
        <taxon>Bacteria</taxon>
        <taxon>Bacillati</taxon>
        <taxon>Actinomycetota</taxon>
        <taxon>Actinomycetes</taxon>
        <taxon>Propionibacteriales</taxon>
        <taxon>Nocardioidaceae</taxon>
        <taxon>Nocardioides</taxon>
    </lineage>
</organism>
<dbReference type="EMBL" id="JBEGDP010000002">
    <property type="protein sequence ID" value="MEQ7846189.1"/>
    <property type="molecule type" value="Genomic_DNA"/>
</dbReference>
<evidence type="ECO:0000313" key="1">
    <source>
        <dbReference type="EMBL" id="MEQ7846189.1"/>
    </source>
</evidence>
<evidence type="ECO:0000313" key="2">
    <source>
        <dbReference type="Proteomes" id="UP001482520"/>
    </source>
</evidence>
<comment type="caution">
    <text evidence="1">The sequence shown here is derived from an EMBL/GenBank/DDBJ whole genome shotgun (WGS) entry which is preliminary data.</text>
</comment>
<proteinExistence type="predicted"/>
<keyword evidence="2" id="KW-1185">Reference proteome</keyword>
<protein>
    <submittedName>
        <fullName evidence="1">Uncharacterized protein</fullName>
    </submittedName>
</protein>
<dbReference type="Proteomes" id="UP001482520">
    <property type="component" value="Unassembled WGS sequence"/>
</dbReference>
<accession>A0ABV1NUK0</accession>
<dbReference type="RefSeq" id="WP_349803725.1">
    <property type="nucleotide sequence ID" value="NZ_JBEGDP010000002.1"/>
</dbReference>
<reference evidence="1 2" key="1">
    <citation type="submission" date="2024-02" db="EMBL/GenBank/DDBJ databases">
        <title>Full genome sequence of Nocardioides kribbensis.</title>
        <authorList>
            <person name="Poletto B.L."/>
            <person name="Silva G."/>
            <person name="Galante D."/>
            <person name="Campos K.R."/>
            <person name="Santos M.B.N."/>
            <person name="Sacchi C.T."/>
        </authorList>
    </citation>
    <scope>NUCLEOTIDE SEQUENCE [LARGE SCALE GENOMIC DNA]</scope>
    <source>
        <strain evidence="1 2">O4R</strain>
    </source>
</reference>
<gene>
    <name evidence="1" type="ORF">V6R90_02785</name>
</gene>